<protein>
    <submittedName>
        <fullName evidence="4">CYTH domain-containing protein</fullName>
    </submittedName>
</protein>
<dbReference type="WBParaSite" id="NBR_0000936101-mRNA-1">
    <property type="protein sequence ID" value="NBR_0000936101-mRNA-1"/>
    <property type="gene ID" value="NBR_0000936101"/>
</dbReference>
<dbReference type="STRING" id="27835.A0A0N4Y186"/>
<reference evidence="2 3" key="2">
    <citation type="submission" date="2018-11" db="EMBL/GenBank/DDBJ databases">
        <authorList>
            <consortium name="Pathogen Informatics"/>
        </authorList>
    </citation>
    <scope>NUCLEOTIDE SEQUENCE [LARGE SCALE GENOMIC DNA]</scope>
</reference>
<keyword evidence="3" id="KW-1185">Reference proteome</keyword>
<dbReference type="AlphaFoldDB" id="A0A0N4Y186"/>
<organism evidence="4">
    <name type="scientific">Nippostrongylus brasiliensis</name>
    <name type="common">Rat hookworm</name>
    <dbReference type="NCBI Taxonomy" id="27835"/>
    <lineage>
        <taxon>Eukaryota</taxon>
        <taxon>Metazoa</taxon>
        <taxon>Ecdysozoa</taxon>
        <taxon>Nematoda</taxon>
        <taxon>Chromadorea</taxon>
        <taxon>Rhabditida</taxon>
        <taxon>Rhabditina</taxon>
        <taxon>Rhabditomorpha</taxon>
        <taxon>Strongyloidea</taxon>
        <taxon>Heligmosomidae</taxon>
        <taxon>Nippostrongylus</taxon>
    </lineage>
</organism>
<dbReference type="Gene3D" id="2.40.320.10">
    <property type="entry name" value="Hypothetical Protein Pfu-838710-001"/>
    <property type="match status" value="1"/>
</dbReference>
<sequence>MRSVEEDNVIRTELIWYDRPDVAGPKECKFHKFEVPANVVEALDACLRCSMGVKGEVKKVRTLFIHDRTRIHIDRVEGLGDYMELEVR</sequence>
<evidence type="ECO:0000313" key="4">
    <source>
        <dbReference type="WBParaSite" id="NBR_0000936101-mRNA-1"/>
    </source>
</evidence>
<feature type="domain" description="CYTH" evidence="1">
    <location>
        <begin position="13"/>
        <end position="87"/>
    </location>
</feature>
<evidence type="ECO:0000313" key="3">
    <source>
        <dbReference type="Proteomes" id="UP000271162"/>
    </source>
</evidence>
<evidence type="ECO:0000259" key="1">
    <source>
        <dbReference type="Pfam" id="PF01928"/>
    </source>
</evidence>
<dbReference type="InterPro" id="IPR008173">
    <property type="entry name" value="Adenylyl_cyclase_CyaB"/>
</dbReference>
<dbReference type="SUPFAM" id="SSF55154">
    <property type="entry name" value="CYTH-like phosphatases"/>
    <property type="match status" value="1"/>
</dbReference>
<dbReference type="Pfam" id="PF01928">
    <property type="entry name" value="CYTH"/>
    <property type="match status" value="1"/>
</dbReference>
<dbReference type="EMBL" id="UYSL01020130">
    <property type="protein sequence ID" value="VDL72951.1"/>
    <property type="molecule type" value="Genomic_DNA"/>
</dbReference>
<gene>
    <name evidence="2" type="ORF">NBR_LOCUS9362</name>
</gene>
<accession>A0A0N4Y186</accession>
<dbReference type="InterPro" id="IPR033469">
    <property type="entry name" value="CYTH-like_dom_sf"/>
</dbReference>
<name>A0A0N4Y186_NIPBR</name>
<dbReference type="OMA" id="IRTELIW"/>
<dbReference type="PANTHER" id="PTHR21028:SF2">
    <property type="entry name" value="CYTH DOMAIN-CONTAINING PROTEIN"/>
    <property type="match status" value="1"/>
</dbReference>
<proteinExistence type="predicted"/>
<evidence type="ECO:0000313" key="2">
    <source>
        <dbReference type="EMBL" id="VDL72951.1"/>
    </source>
</evidence>
<dbReference type="InterPro" id="IPR023577">
    <property type="entry name" value="CYTH_domain"/>
</dbReference>
<dbReference type="PANTHER" id="PTHR21028">
    <property type="entry name" value="SI:CH211-156B7.4"/>
    <property type="match status" value="1"/>
</dbReference>
<dbReference type="Proteomes" id="UP000271162">
    <property type="component" value="Unassembled WGS sequence"/>
</dbReference>
<reference evidence="4" key="1">
    <citation type="submission" date="2017-02" db="UniProtKB">
        <authorList>
            <consortium name="WormBaseParasite"/>
        </authorList>
    </citation>
    <scope>IDENTIFICATION</scope>
</reference>
<dbReference type="GO" id="GO:0016462">
    <property type="term" value="F:pyrophosphatase activity"/>
    <property type="evidence" value="ECO:0007669"/>
    <property type="project" value="UniProtKB-ARBA"/>
</dbReference>